<name>A0ABW5T102_9BACI</name>
<reference evidence="3" key="1">
    <citation type="journal article" date="2019" name="Int. J. Syst. Evol. Microbiol.">
        <title>The Global Catalogue of Microorganisms (GCM) 10K type strain sequencing project: providing services to taxonomists for standard genome sequencing and annotation.</title>
        <authorList>
            <consortium name="The Broad Institute Genomics Platform"/>
            <consortium name="The Broad Institute Genome Sequencing Center for Infectious Disease"/>
            <person name="Wu L."/>
            <person name="Ma J."/>
        </authorList>
    </citation>
    <scope>NUCLEOTIDE SEQUENCE [LARGE SCALE GENOMIC DNA]</scope>
    <source>
        <strain evidence="3">KCTC 33792</strain>
    </source>
</reference>
<feature type="signal peptide" evidence="1">
    <location>
        <begin position="1"/>
        <end position="21"/>
    </location>
</feature>
<feature type="chain" id="PRO_5047502791" evidence="1">
    <location>
        <begin position="22"/>
        <end position="245"/>
    </location>
</feature>
<dbReference type="Proteomes" id="UP001597520">
    <property type="component" value="Unassembled WGS sequence"/>
</dbReference>
<comment type="caution">
    <text evidence="2">The sequence shown here is derived from an EMBL/GenBank/DDBJ whole genome shotgun (WGS) entry which is preliminary data.</text>
</comment>
<sequence>MKRFLAVFLPAVILLEACSNADTSSSEEVTTFSNELYTVTFEHTTRAENADSNFSLSFSIAAEDETRRIDSSDVTLRFPEQVSDAQGNNYQTTGDAQYSQKQEQSHMVTVEQSFSGPLHEESRHITAPLLMVIESDTEEVLFQDVTADSFPLTREELKITNMKRNGKTLNVQAADYISDGKLEWSMNVQGEKIYPAFTNTVVNDNGTYEGSLEFAFQPAERFSIMAERSRTEPMEWELPFVIPVS</sequence>
<organism evidence="2 3">
    <name type="scientific">Salibacterium lacus</name>
    <dbReference type="NCBI Taxonomy" id="1898109"/>
    <lineage>
        <taxon>Bacteria</taxon>
        <taxon>Bacillati</taxon>
        <taxon>Bacillota</taxon>
        <taxon>Bacilli</taxon>
        <taxon>Bacillales</taxon>
        <taxon>Bacillaceae</taxon>
    </lineage>
</organism>
<dbReference type="RefSeq" id="WP_380712364.1">
    <property type="nucleotide sequence ID" value="NZ_JBHUML010000002.1"/>
</dbReference>
<protein>
    <submittedName>
        <fullName evidence="2">Uncharacterized protein</fullName>
    </submittedName>
</protein>
<keyword evidence="1" id="KW-0732">Signal</keyword>
<evidence type="ECO:0000313" key="2">
    <source>
        <dbReference type="EMBL" id="MFD2705104.1"/>
    </source>
</evidence>
<gene>
    <name evidence="2" type="ORF">ACFSUB_06460</name>
</gene>
<proteinExistence type="predicted"/>
<dbReference type="EMBL" id="JBHUML010000002">
    <property type="protein sequence ID" value="MFD2705104.1"/>
    <property type="molecule type" value="Genomic_DNA"/>
</dbReference>
<evidence type="ECO:0000313" key="3">
    <source>
        <dbReference type="Proteomes" id="UP001597520"/>
    </source>
</evidence>
<keyword evidence="3" id="KW-1185">Reference proteome</keyword>
<evidence type="ECO:0000256" key="1">
    <source>
        <dbReference type="SAM" id="SignalP"/>
    </source>
</evidence>
<accession>A0ABW5T102</accession>